<dbReference type="Pfam" id="PF00483">
    <property type="entry name" value="NTP_transferase"/>
    <property type="match status" value="1"/>
</dbReference>
<dbReference type="InterPro" id="IPR005835">
    <property type="entry name" value="NTP_transferase_dom"/>
</dbReference>
<evidence type="ECO:0000256" key="6">
    <source>
        <dbReference type="ARBA" id="ARBA00023134"/>
    </source>
</evidence>
<comment type="similarity">
    <text evidence="1 8">Belongs to the mannose-6-phosphate isomerase type 2 family.</text>
</comment>
<dbReference type="InterPro" id="IPR029044">
    <property type="entry name" value="Nucleotide-diphossugar_trans"/>
</dbReference>
<dbReference type="InterPro" id="IPR014710">
    <property type="entry name" value="RmlC-like_jellyroll"/>
</dbReference>
<dbReference type="RefSeq" id="WP_085378340.1">
    <property type="nucleotide sequence ID" value="NZ_CP020612.1"/>
</dbReference>
<evidence type="ECO:0000256" key="8">
    <source>
        <dbReference type="RuleBase" id="RU004190"/>
    </source>
</evidence>
<dbReference type="GO" id="GO:0005525">
    <property type="term" value="F:GTP binding"/>
    <property type="evidence" value="ECO:0007669"/>
    <property type="project" value="UniProtKB-KW"/>
</dbReference>
<proteinExistence type="inferred from homology"/>
<evidence type="ECO:0000256" key="5">
    <source>
        <dbReference type="ARBA" id="ARBA00022741"/>
    </source>
</evidence>
<evidence type="ECO:0000256" key="2">
    <source>
        <dbReference type="ARBA" id="ARBA00012387"/>
    </source>
</evidence>
<dbReference type="Pfam" id="PF22640">
    <property type="entry name" value="ManC_GMP_beta-helix"/>
    <property type="match status" value="1"/>
</dbReference>
<gene>
    <name evidence="12" type="ORF">B0A89_11910</name>
</gene>
<dbReference type="GO" id="GO:0000271">
    <property type="term" value="P:polysaccharide biosynthetic process"/>
    <property type="evidence" value="ECO:0007669"/>
    <property type="project" value="InterPro"/>
</dbReference>
<dbReference type="CDD" id="cd02509">
    <property type="entry name" value="GDP-M1P_Guanylyltransferase"/>
    <property type="match status" value="1"/>
</dbReference>
<dbReference type="AlphaFoldDB" id="A0A1W6CZC9"/>
<dbReference type="STRING" id="1945662.B0A89_11910"/>
<feature type="domain" description="MannoseP isomerase/GMP-like beta-helix" evidence="11">
    <location>
        <begin position="334"/>
        <end position="387"/>
    </location>
</feature>
<keyword evidence="5" id="KW-0547">Nucleotide-binding</keyword>
<evidence type="ECO:0000256" key="1">
    <source>
        <dbReference type="ARBA" id="ARBA00006115"/>
    </source>
</evidence>
<keyword evidence="3 12" id="KW-0808">Transferase</keyword>
<dbReference type="GO" id="GO:0009298">
    <property type="term" value="P:GDP-mannose biosynthetic process"/>
    <property type="evidence" value="ECO:0007669"/>
    <property type="project" value="TreeGrafter"/>
</dbReference>
<dbReference type="Proteomes" id="UP000193017">
    <property type="component" value="Chromosome"/>
</dbReference>
<dbReference type="Gene3D" id="3.90.550.10">
    <property type="entry name" value="Spore Coat Polysaccharide Biosynthesis Protein SpsA, Chain A"/>
    <property type="match status" value="1"/>
</dbReference>
<protein>
    <recommendedName>
        <fullName evidence="2">mannose-1-phosphate guanylyltransferase</fullName>
        <ecNumber evidence="2">2.7.7.13</ecNumber>
    </recommendedName>
</protein>
<dbReference type="Pfam" id="PF01050">
    <property type="entry name" value="MannoseP_isomer"/>
    <property type="match status" value="1"/>
</dbReference>
<dbReference type="InterPro" id="IPR011051">
    <property type="entry name" value="RmlC_Cupin_sf"/>
</dbReference>
<evidence type="ECO:0000256" key="4">
    <source>
        <dbReference type="ARBA" id="ARBA00022695"/>
    </source>
</evidence>
<keyword evidence="6" id="KW-0342">GTP-binding</keyword>
<accession>A0A1W6CZC9</accession>
<dbReference type="PANTHER" id="PTHR46390:SF1">
    <property type="entry name" value="MANNOSE-1-PHOSPHATE GUANYLYLTRANSFERASE"/>
    <property type="match status" value="1"/>
</dbReference>
<evidence type="ECO:0000256" key="7">
    <source>
        <dbReference type="ARBA" id="ARBA00047343"/>
    </source>
</evidence>
<evidence type="ECO:0000259" key="11">
    <source>
        <dbReference type="Pfam" id="PF22640"/>
    </source>
</evidence>
<evidence type="ECO:0000313" key="13">
    <source>
        <dbReference type="Proteomes" id="UP000193017"/>
    </source>
</evidence>
<dbReference type="InterPro" id="IPR051161">
    <property type="entry name" value="Mannose-6P_isomerase_type2"/>
</dbReference>
<feature type="domain" description="Mannose-6-phosphate isomerase type II C-terminal" evidence="10">
    <location>
        <begin position="399"/>
        <end position="505"/>
    </location>
</feature>
<comment type="catalytic activity">
    <reaction evidence="7">
        <text>alpha-D-mannose 1-phosphate + GTP + H(+) = GDP-alpha-D-mannose + diphosphate</text>
        <dbReference type="Rhea" id="RHEA:15229"/>
        <dbReference type="ChEBI" id="CHEBI:15378"/>
        <dbReference type="ChEBI" id="CHEBI:33019"/>
        <dbReference type="ChEBI" id="CHEBI:37565"/>
        <dbReference type="ChEBI" id="CHEBI:57527"/>
        <dbReference type="ChEBI" id="CHEBI:58409"/>
        <dbReference type="EC" id="2.7.7.13"/>
    </reaction>
</comment>
<dbReference type="SUPFAM" id="SSF53448">
    <property type="entry name" value="Nucleotide-diphospho-sugar transferases"/>
    <property type="match status" value="1"/>
</dbReference>
<dbReference type="InterPro" id="IPR001538">
    <property type="entry name" value="Man6P_isomerase-2_C"/>
</dbReference>
<dbReference type="OrthoDB" id="9806359at2"/>
<dbReference type="Gene3D" id="2.60.120.10">
    <property type="entry name" value="Jelly Rolls"/>
    <property type="match status" value="1"/>
</dbReference>
<dbReference type="InterPro" id="IPR054566">
    <property type="entry name" value="ManC/GMP-like_b-helix"/>
</dbReference>
<keyword evidence="12" id="KW-0413">Isomerase</keyword>
<dbReference type="EC" id="2.7.7.13" evidence="2"/>
<dbReference type="InterPro" id="IPR049577">
    <property type="entry name" value="GMPP_N"/>
</dbReference>
<name>A0A1W6CZC9_9RHOB</name>
<dbReference type="GO" id="GO:0016853">
    <property type="term" value="F:isomerase activity"/>
    <property type="evidence" value="ECO:0007669"/>
    <property type="project" value="UniProtKB-KW"/>
</dbReference>
<keyword evidence="13" id="KW-1185">Reference proteome</keyword>
<dbReference type="PANTHER" id="PTHR46390">
    <property type="entry name" value="MANNOSE-1-PHOSPHATE GUANYLYLTRANSFERASE"/>
    <property type="match status" value="1"/>
</dbReference>
<dbReference type="GO" id="GO:0004475">
    <property type="term" value="F:mannose-1-phosphate guanylyltransferase (GTP) activity"/>
    <property type="evidence" value="ECO:0007669"/>
    <property type="project" value="UniProtKB-EC"/>
</dbReference>
<dbReference type="CDD" id="cd02213">
    <property type="entry name" value="cupin_PMI_typeII_C"/>
    <property type="match status" value="1"/>
</dbReference>
<evidence type="ECO:0000256" key="3">
    <source>
        <dbReference type="ARBA" id="ARBA00022679"/>
    </source>
</evidence>
<organism evidence="12 13">
    <name type="scientific">Paracoccus contaminans</name>
    <dbReference type="NCBI Taxonomy" id="1945662"/>
    <lineage>
        <taxon>Bacteria</taxon>
        <taxon>Pseudomonadati</taxon>
        <taxon>Pseudomonadota</taxon>
        <taxon>Alphaproteobacteria</taxon>
        <taxon>Rhodobacterales</taxon>
        <taxon>Paracoccaceae</taxon>
        <taxon>Paracoccus</taxon>
    </lineage>
</organism>
<keyword evidence="4 12" id="KW-0548">Nucleotidyltransferase</keyword>
<evidence type="ECO:0000313" key="12">
    <source>
        <dbReference type="EMBL" id="ARJ70223.1"/>
    </source>
</evidence>
<sequence length="510" mass="55073">MSRGCTCRPGLPIAPARPIPEGAATQQESAGLTQSVVPILLSGGSGTRLWPVSRRSFPKQFAALTGDHSLFQASALRLSGPRYGAPLVLTGADFRFIVTEQLAGVGIVPGAVLIEPAPRNTAPAVLAAALHLAAADPDVMMLVAPSDHVVPDAEAFGRAVDRGIAPARAGRIVTFGIHPTRPETGYGWLELGGESGAAPDDPAPLRRFVEKPDAAAAEAMLADGRFLWNAGIFLFTARTMIEAFERHAPDFIAPVRASLQAARPDLGFLRLDPEAWDSLPDLSIDYAVMEKAGNLSVVRFADHWSDLGGWDAIWREAQLDAPAWRGVVADARSTAIDCDDVLLRSDDENLQVVGIGLRDTMVVATGDAVLVADMNRAQDVRQAVTALKARGIRQAERFLRDHRPWGWFETLVMGERFQVKRITVHPGAALSLQSHVHRSEHWIVVSGTARVTVDGKVTLVTENQSIYVPLGAVHRMENPGKVPMVLIEVQTGVYLGEDDIVRYEDVYARS</sequence>
<dbReference type="NCBIfam" id="TIGR01479">
    <property type="entry name" value="GMP_PMI"/>
    <property type="match status" value="1"/>
</dbReference>
<dbReference type="FunFam" id="2.60.120.10:FF:000032">
    <property type="entry name" value="Mannose-1-phosphate guanylyltransferase/mannose-6-phosphate isomerase"/>
    <property type="match status" value="1"/>
</dbReference>
<evidence type="ECO:0000259" key="9">
    <source>
        <dbReference type="Pfam" id="PF00483"/>
    </source>
</evidence>
<dbReference type="SUPFAM" id="SSF51182">
    <property type="entry name" value="RmlC-like cupins"/>
    <property type="match status" value="1"/>
</dbReference>
<dbReference type="InterPro" id="IPR006375">
    <property type="entry name" value="Man1P_GuaTrfase/Man6P_Isoase"/>
</dbReference>
<evidence type="ECO:0000259" key="10">
    <source>
        <dbReference type="Pfam" id="PF01050"/>
    </source>
</evidence>
<dbReference type="EMBL" id="CP020612">
    <property type="protein sequence ID" value="ARJ70223.1"/>
    <property type="molecule type" value="Genomic_DNA"/>
</dbReference>
<feature type="domain" description="Nucleotidyl transferase" evidence="9">
    <location>
        <begin position="38"/>
        <end position="318"/>
    </location>
</feature>
<reference evidence="12 13" key="1">
    <citation type="submission" date="2017-03" db="EMBL/GenBank/DDBJ databases">
        <title>Genome sequence of Paracoccus contaminans isolated from a water microcosm.</title>
        <authorList>
            <person name="Aurass P."/>
            <person name="Karste S."/>
            <person name="Trost E."/>
            <person name="Glaeser S.P."/>
            <person name="Kaempfer P."/>
            <person name="Flieger A."/>
        </authorList>
    </citation>
    <scope>NUCLEOTIDE SEQUENCE [LARGE SCALE GENOMIC DNA]</scope>
    <source>
        <strain evidence="13">RKI 16-01929T\LMG 29738T\CCM 8701T\CIP 111112T</strain>
    </source>
</reference>
<dbReference type="KEGG" id="pcon:B0A89_11910"/>